<sequence>MHRGSLTIEGKFEGMLDGTAIVPAGATAEIAGMIDGTLIVEPGATVLVSGMVDGEIVDRGGQITVTGMVSR</sequence>
<reference evidence="1 2" key="1">
    <citation type="submission" date="2018-04" db="EMBL/GenBank/DDBJ databases">
        <title>Genomic Encyclopedia of Type Strains, Phase III (KMG-III): the genomes of soil and plant-associated and newly described type strains.</title>
        <authorList>
            <person name="Whitman W."/>
        </authorList>
    </citation>
    <scope>NUCLEOTIDE SEQUENCE [LARGE SCALE GENOMIC DNA]</scope>
    <source>
        <strain evidence="1 2">MA-olki</strain>
    </source>
</reference>
<evidence type="ECO:0000313" key="2">
    <source>
        <dbReference type="Proteomes" id="UP000244013"/>
    </source>
</evidence>
<dbReference type="RefSeq" id="WP_107954631.1">
    <property type="nucleotide sequence ID" value="NZ_QAYE01000006.1"/>
</dbReference>
<dbReference type="EMBL" id="QAYE01000006">
    <property type="protein sequence ID" value="PTW45816.1"/>
    <property type="molecule type" value="Genomic_DNA"/>
</dbReference>
<protein>
    <recommendedName>
        <fullName evidence="3">Polymer-forming protein</fullName>
    </recommendedName>
</protein>
<dbReference type="GeneID" id="91006412"/>
<dbReference type="AlphaFoldDB" id="A0A2T5U2U3"/>
<dbReference type="OrthoDB" id="7572365at2"/>
<organism evidence="1 2">
    <name type="scientific">Sphingomonas faeni</name>
    <dbReference type="NCBI Taxonomy" id="185950"/>
    <lineage>
        <taxon>Bacteria</taxon>
        <taxon>Pseudomonadati</taxon>
        <taxon>Pseudomonadota</taxon>
        <taxon>Alphaproteobacteria</taxon>
        <taxon>Sphingomonadales</taxon>
        <taxon>Sphingomonadaceae</taxon>
        <taxon>Sphingomonas</taxon>
    </lineage>
</organism>
<name>A0A2T5U2U3_9SPHN</name>
<comment type="caution">
    <text evidence="1">The sequence shown here is derived from an EMBL/GenBank/DDBJ whole genome shotgun (WGS) entry which is preliminary data.</text>
</comment>
<accession>A0A2T5U2U3</accession>
<evidence type="ECO:0008006" key="3">
    <source>
        <dbReference type="Google" id="ProtNLM"/>
    </source>
</evidence>
<dbReference type="Proteomes" id="UP000244013">
    <property type="component" value="Unassembled WGS sequence"/>
</dbReference>
<gene>
    <name evidence="1" type="ORF">C8J25_10667</name>
</gene>
<evidence type="ECO:0000313" key="1">
    <source>
        <dbReference type="EMBL" id="PTW45816.1"/>
    </source>
</evidence>
<proteinExistence type="predicted"/>